<comment type="subcellular location">
    <subcellularLocation>
        <location evidence="1">Cell inner membrane</location>
        <topology evidence="1">Multi-pass membrane protein</topology>
    </subcellularLocation>
</comment>
<keyword evidence="6 9" id="KW-1133">Transmembrane helix</keyword>
<proteinExistence type="inferred from homology"/>
<evidence type="ECO:0000256" key="3">
    <source>
        <dbReference type="ARBA" id="ARBA00022475"/>
    </source>
</evidence>
<evidence type="ECO:0000256" key="1">
    <source>
        <dbReference type="ARBA" id="ARBA00004429"/>
    </source>
</evidence>
<accession>A0A9D1PKK9</accession>
<feature type="transmembrane region" description="Helical" evidence="9">
    <location>
        <begin position="126"/>
        <end position="148"/>
    </location>
</feature>
<gene>
    <name evidence="11" type="ORF">H9895_01210</name>
</gene>
<reference evidence="11" key="2">
    <citation type="submission" date="2021-04" db="EMBL/GenBank/DDBJ databases">
        <authorList>
            <person name="Gilroy R."/>
        </authorList>
    </citation>
    <scope>NUCLEOTIDE SEQUENCE</scope>
    <source>
        <strain evidence="11">CHK169-2315</strain>
    </source>
</reference>
<dbReference type="AlphaFoldDB" id="A0A9D1PKK9"/>
<keyword evidence="4" id="KW-0997">Cell inner membrane</keyword>
<keyword evidence="5 9" id="KW-0812">Transmembrane</keyword>
<name>A0A9D1PKK9_9BACI</name>
<dbReference type="InterPro" id="IPR055348">
    <property type="entry name" value="DctQ"/>
</dbReference>
<evidence type="ECO:0000259" key="10">
    <source>
        <dbReference type="Pfam" id="PF04290"/>
    </source>
</evidence>
<feature type="transmembrane region" description="Helical" evidence="9">
    <location>
        <begin position="12"/>
        <end position="36"/>
    </location>
</feature>
<evidence type="ECO:0000256" key="4">
    <source>
        <dbReference type="ARBA" id="ARBA00022519"/>
    </source>
</evidence>
<feature type="transmembrane region" description="Helical" evidence="9">
    <location>
        <begin position="85"/>
        <end position="106"/>
    </location>
</feature>
<evidence type="ECO:0000313" key="12">
    <source>
        <dbReference type="Proteomes" id="UP000823937"/>
    </source>
</evidence>
<comment type="similarity">
    <text evidence="8">Belongs to the TRAP transporter small permease family.</text>
</comment>
<evidence type="ECO:0000256" key="5">
    <source>
        <dbReference type="ARBA" id="ARBA00022692"/>
    </source>
</evidence>
<evidence type="ECO:0000256" key="2">
    <source>
        <dbReference type="ARBA" id="ARBA00022448"/>
    </source>
</evidence>
<dbReference type="GO" id="GO:0022857">
    <property type="term" value="F:transmembrane transporter activity"/>
    <property type="evidence" value="ECO:0007669"/>
    <property type="project" value="TreeGrafter"/>
</dbReference>
<dbReference type="InterPro" id="IPR007387">
    <property type="entry name" value="TRAP_DctQ"/>
</dbReference>
<keyword evidence="7 9" id="KW-0472">Membrane</keyword>
<protein>
    <submittedName>
        <fullName evidence="11">TRAP transporter small permease</fullName>
    </submittedName>
</protein>
<keyword evidence="2" id="KW-0813">Transport</keyword>
<dbReference type="PANTHER" id="PTHR35011">
    <property type="entry name" value="2,3-DIKETO-L-GULONATE TRAP TRANSPORTER SMALL PERMEASE PROTEIN YIAM"/>
    <property type="match status" value="1"/>
</dbReference>
<evidence type="ECO:0000256" key="7">
    <source>
        <dbReference type="ARBA" id="ARBA00023136"/>
    </source>
</evidence>
<keyword evidence="3" id="KW-1003">Cell membrane</keyword>
<organism evidence="11 12">
    <name type="scientific">Candidatus Pseudogracilibacillus intestinigallinarum</name>
    <dbReference type="NCBI Taxonomy" id="2838742"/>
    <lineage>
        <taxon>Bacteria</taxon>
        <taxon>Bacillati</taxon>
        <taxon>Bacillota</taxon>
        <taxon>Bacilli</taxon>
        <taxon>Bacillales</taxon>
        <taxon>Bacillaceae</taxon>
        <taxon>Pseudogracilibacillus</taxon>
    </lineage>
</organism>
<dbReference type="Proteomes" id="UP000823937">
    <property type="component" value="Unassembled WGS sequence"/>
</dbReference>
<feature type="domain" description="Tripartite ATP-independent periplasmic transporters DctQ component" evidence="10">
    <location>
        <begin position="23"/>
        <end position="151"/>
    </location>
</feature>
<dbReference type="EMBL" id="DXHX01000017">
    <property type="protein sequence ID" value="HIV73682.1"/>
    <property type="molecule type" value="Genomic_DNA"/>
</dbReference>
<dbReference type="Pfam" id="PF04290">
    <property type="entry name" value="DctQ"/>
    <property type="match status" value="1"/>
</dbReference>
<dbReference type="PANTHER" id="PTHR35011:SF2">
    <property type="entry name" value="2,3-DIKETO-L-GULONATE TRAP TRANSPORTER SMALL PERMEASE PROTEIN YIAM"/>
    <property type="match status" value="1"/>
</dbReference>
<evidence type="ECO:0000256" key="9">
    <source>
        <dbReference type="SAM" id="Phobius"/>
    </source>
</evidence>
<sequence length="165" mass="19269">MKFTFRMITNILSVLAIIAFTGIIVIVCMQILSRFLPFSYVWTEELTRYFFLFAISCGAPLALLKNEYINVDLIIGRLSDKVRRVYEIIIYTIILVFSIIMSKESYFFMILGHKQKSATMPFKMSLIHSSMLIMSVFLSFYCLVRLWYLFKNKQNKYEVSGGGEI</sequence>
<evidence type="ECO:0000256" key="8">
    <source>
        <dbReference type="ARBA" id="ARBA00038436"/>
    </source>
</evidence>
<evidence type="ECO:0000313" key="11">
    <source>
        <dbReference type="EMBL" id="HIV73682.1"/>
    </source>
</evidence>
<dbReference type="GO" id="GO:0015740">
    <property type="term" value="P:C4-dicarboxylate transport"/>
    <property type="evidence" value="ECO:0007669"/>
    <property type="project" value="TreeGrafter"/>
</dbReference>
<reference evidence="11" key="1">
    <citation type="journal article" date="2021" name="PeerJ">
        <title>Extensive microbial diversity within the chicken gut microbiome revealed by metagenomics and culture.</title>
        <authorList>
            <person name="Gilroy R."/>
            <person name="Ravi A."/>
            <person name="Getino M."/>
            <person name="Pursley I."/>
            <person name="Horton D.L."/>
            <person name="Alikhan N.F."/>
            <person name="Baker D."/>
            <person name="Gharbi K."/>
            <person name="Hall N."/>
            <person name="Watson M."/>
            <person name="Adriaenssens E.M."/>
            <person name="Foster-Nyarko E."/>
            <person name="Jarju S."/>
            <person name="Secka A."/>
            <person name="Antonio M."/>
            <person name="Oren A."/>
            <person name="Chaudhuri R.R."/>
            <person name="La Ragione R."/>
            <person name="Hildebrand F."/>
            <person name="Pallen M.J."/>
        </authorList>
    </citation>
    <scope>NUCLEOTIDE SEQUENCE</scope>
    <source>
        <strain evidence="11">CHK169-2315</strain>
    </source>
</reference>
<comment type="caution">
    <text evidence="11">The sequence shown here is derived from an EMBL/GenBank/DDBJ whole genome shotgun (WGS) entry which is preliminary data.</text>
</comment>
<dbReference type="GO" id="GO:0005886">
    <property type="term" value="C:plasma membrane"/>
    <property type="evidence" value="ECO:0007669"/>
    <property type="project" value="UniProtKB-SubCell"/>
</dbReference>
<evidence type="ECO:0000256" key="6">
    <source>
        <dbReference type="ARBA" id="ARBA00022989"/>
    </source>
</evidence>
<feature type="transmembrane region" description="Helical" evidence="9">
    <location>
        <begin position="48"/>
        <end position="64"/>
    </location>
</feature>